<keyword evidence="2" id="KW-0812">Transmembrane</keyword>
<gene>
    <name evidence="3" type="ORF">MIND_00952000</name>
</gene>
<dbReference type="RefSeq" id="XP_037217548.1">
    <property type="nucleotide sequence ID" value="XM_037366136.1"/>
</dbReference>
<keyword evidence="2" id="KW-1133">Transmembrane helix</keyword>
<protein>
    <recommendedName>
        <fullName evidence="5">Transmembrane protein</fullName>
    </recommendedName>
</protein>
<name>A0A8H6W2Q2_9AGAR</name>
<evidence type="ECO:0000313" key="3">
    <source>
        <dbReference type="EMBL" id="KAF7297189.1"/>
    </source>
</evidence>
<dbReference type="AlphaFoldDB" id="A0A8H6W2Q2"/>
<keyword evidence="4" id="KW-1185">Reference proteome</keyword>
<evidence type="ECO:0000256" key="1">
    <source>
        <dbReference type="SAM" id="MobiDB-lite"/>
    </source>
</evidence>
<sequence>MTSVPFNVTVDNISPLIQYAPAGAWREGSASNDNLASSYSNGGTFTLCTTQGSSASLTFNGTQVYVFGAKRPNHGPYSVTLDGTSSTFDGFSSPEFFGPLFVSSVLKPGQHTVTITNQLTDAARPFLDIDFITWTTTSDQNGASNTLEDTSSNFAFSPASSWSTDLVSNKLTGFSGNNGHVTLSAGATAALTFTGERVAVFGPIGPTISPYIVQLDGQPAGTFNATKQNYVAQTTLFAANGLGSGQHILEIIPKPTVAGQILGIDFAQVAANFGGSSSSATSKKPTQSGGGGIGGGGANSANQSSSSKSEVGPAVGGAIAGIVVLAVLGFLIFFVVRRKKRLRDEEAINGNGLYGGDKYGPAGAPSAPSQNYTMSTMHSSGGPQESYHSQNSQAQLIGSHQHQASLSYQPSMHSSVYSAPMLDPWNRPQIIATPVPPVPDTRRGFYAVNDSVATSPTSEDDGASSLGRTSTVNSAGAAGLGAGAYRRKGDPLPLPPTANLPLPPGTSRMQVPGREQDFGPVNSDFAPLPPSYIQATEPARSTENQTYYSGSSVTSDPYGGYVSEAGSPTRTQYSQGHR</sequence>
<comment type="caution">
    <text evidence="3">The sequence shown here is derived from an EMBL/GenBank/DDBJ whole genome shotgun (WGS) entry which is preliminary data.</text>
</comment>
<evidence type="ECO:0000313" key="4">
    <source>
        <dbReference type="Proteomes" id="UP000636479"/>
    </source>
</evidence>
<feature type="transmembrane region" description="Helical" evidence="2">
    <location>
        <begin position="314"/>
        <end position="336"/>
    </location>
</feature>
<feature type="compositionally biased region" description="Polar residues" evidence="1">
    <location>
        <begin position="367"/>
        <end position="388"/>
    </location>
</feature>
<keyword evidence="2" id="KW-0472">Membrane</keyword>
<feature type="compositionally biased region" description="Polar residues" evidence="1">
    <location>
        <begin position="566"/>
        <end position="578"/>
    </location>
</feature>
<dbReference type="EMBL" id="JACAZF010000008">
    <property type="protein sequence ID" value="KAF7297189.1"/>
    <property type="molecule type" value="Genomic_DNA"/>
</dbReference>
<feature type="compositionally biased region" description="Polar residues" evidence="1">
    <location>
        <begin position="276"/>
        <end position="286"/>
    </location>
</feature>
<feature type="compositionally biased region" description="Polar residues" evidence="1">
    <location>
        <begin position="539"/>
        <end position="555"/>
    </location>
</feature>
<feature type="region of interest" description="Disordered" evidence="1">
    <location>
        <begin position="359"/>
        <end position="388"/>
    </location>
</feature>
<dbReference type="OrthoDB" id="2564234at2759"/>
<dbReference type="PANTHER" id="PTHR16861">
    <property type="entry name" value="GLYCOPROTEIN 38"/>
    <property type="match status" value="1"/>
</dbReference>
<dbReference type="GeneID" id="59348652"/>
<accession>A0A8H6W2Q2</accession>
<evidence type="ECO:0000256" key="2">
    <source>
        <dbReference type="SAM" id="Phobius"/>
    </source>
</evidence>
<dbReference type="PANTHER" id="PTHR16861:SF4">
    <property type="entry name" value="SH3 DOMAIN PROTEIN (AFU_ORTHOLOGUE AFUA_1G13610)"/>
    <property type="match status" value="1"/>
</dbReference>
<feature type="compositionally biased region" description="Gly residues" evidence="1">
    <location>
        <begin position="288"/>
        <end position="298"/>
    </location>
</feature>
<evidence type="ECO:0008006" key="5">
    <source>
        <dbReference type="Google" id="ProtNLM"/>
    </source>
</evidence>
<feature type="region of interest" description="Disordered" evidence="1">
    <location>
        <begin position="276"/>
        <end position="310"/>
    </location>
</feature>
<reference evidence="3" key="1">
    <citation type="submission" date="2020-05" db="EMBL/GenBank/DDBJ databases">
        <title>Mycena genomes resolve the evolution of fungal bioluminescence.</title>
        <authorList>
            <person name="Tsai I.J."/>
        </authorList>
    </citation>
    <scope>NUCLEOTIDE SEQUENCE</scope>
    <source>
        <strain evidence="3">171206Taipei</strain>
    </source>
</reference>
<dbReference type="Gene3D" id="2.60.120.260">
    <property type="entry name" value="Galactose-binding domain-like"/>
    <property type="match status" value="2"/>
</dbReference>
<feature type="compositionally biased region" description="Pro residues" evidence="1">
    <location>
        <begin position="492"/>
        <end position="504"/>
    </location>
</feature>
<feature type="region of interest" description="Disordered" evidence="1">
    <location>
        <begin position="450"/>
        <end position="578"/>
    </location>
</feature>
<dbReference type="Proteomes" id="UP000636479">
    <property type="component" value="Unassembled WGS sequence"/>
</dbReference>
<organism evidence="3 4">
    <name type="scientific">Mycena indigotica</name>
    <dbReference type="NCBI Taxonomy" id="2126181"/>
    <lineage>
        <taxon>Eukaryota</taxon>
        <taxon>Fungi</taxon>
        <taxon>Dikarya</taxon>
        <taxon>Basidiomycota</taxon>
        <taxon>Agaricomycotina</taxon>
        <taxon>Agaricomycetes</taxon>
        <taxon>Agaricomycetidae</taxon>
        <taxon>Agaricales</taxon>
        <taxon>Marasmiineae</taxon>
        <taxon>Mycenaceae</taxon>
        <taxon>Mycena</taxon>
    </lineage>
</organism>
<proteinExistence type="predicted"/>